<comment type="caution">
    <text evidence="2">The sequence shown here is derived from an EMBL/GenBank/DDBJ whole genome shotgun (WGS) entry which is preliminary data.</text>
</comment>
<organism evidence="2 3">
    <name type="scientific">Pseudomonas asiatica</name>
    <dbReference type="NCBI Taxonomy" id="2219225"/>
    <lineage>
        <taxon>Bacteria</taxon>
        <taxon>Pseudomonadati</taxon>
        <taxon>Pseudomonadota</taxon>
        <taxon>Gammaproteobacteria</taxon>
        <taxon>Pseudomonadales</taxon>
        <taxon>Pseudomonadaceae</taxon>
        <taxon>Pseudomonas</taxon>
    </lineage>
</organism>
<keyword evidence="3" id="KW-1185">Reference proteome</keyword>
<dbReference type="PANTHER" id="PTHR35191:SF1">
    <property type="entry name" value="PROPHAGE SIDE TAIL FIBER PROTEIN HOMOLOG STFQ-RELATED"/>
    <property type="match status" value="1"/>
</dbReference>
<dbReference type="InterPro" id="IPR051934">
    <property type="entry name" value="Phage_Tail_Fiber_Structural"/>
</dbReference>
<dbReference type="InterPro" id="IPR022225">
    <property type="entry name" value="Phage_tail_fibre_N"/>
</dbReference>
<dbReference type="EMBL" id="JAXUBM010000032">
    <property type="protein sequence ID" value="MDZ5740957.1"/>
    <property type="molecule type" value="Genomic_DNA"/>
</dbReference>
<protein>
    <submittedName>
        <fullName evidence="2">Phage tail protein</fullName>
    </submittedName>
</protein>
<dbReference type="RefSeq" id="WP_322491955.1">
    <property type="nucleotide sequence ID" value="NZ_JAXUBM010000032.1"/>
</dbReference>
<evidence type="ECO:0000313" key="2">
    <source>
        <dbReference type="EMBL" id="MDZ5740957.1"/>
    </source>
</evidence>
<dbReference type="PANTHER" id="PTHR35191">
    <property type="entry name" value="PROPHAGE SIDE TAIL FIBER PROTEIN HOMOLOG STFQ-RELATED"/>
    <property type="match status" value="1"/>
</dbReference>
<sequence length="655" mass="68354">MVDQTSQFYAILTNVGAAKQANADALGIPWVITQMAIGDANGTDPQPSAAQTALINEWRRAPLNQLKVDDKDSSIIVAEQIIPADIGGRWIREIALYDADGAMVAVANCPPTYKPLLNQGSGRTQVVRMNLVVSSSSNVQLKIDPSVVLATREYVDGRITEEINKLDNKQSVRVATTANIALSGLQSVDGVQLAAGDRVLVKNQTAGKENGLYVAAVGSWPRTADADASSEVTSGLVLAVEQGATQADTIWQLITDGSIVLGVTVLTFRDITDGFARLLSPAFAGAPTTPTPPQFDTSTLIVNAAYVKRMGVEYGGYTNYSASANLGLADCGKLAAFGHATNALVAQLPTGAQIPAGATVKLLCTLGTMTVTAAAGDTIDAVNAPGNIAMAQGDTAEFIRNGTLWRLVGGSVLLKYAAVMQGAYWTTPVQFDNTRKLATTEFVQRSLGNDAGFAILVGGTTLNASHAGKLIYCGAGGNYTVTLPSAVAVAPGTKLPIVMFASQPCSIATQLGQSMYFNGSQTLSTITLGLGDSLTLESDGQNWYAVGGTAQLKYSTAFGSSLIGPTCYQKLPSGDIEQWGLYVAAPSGSDTVITLPVGMLAAPTLVELTFANYTNGENVGNSPVLQARNSTPGTITVRNLFGAAASFYWKVRGRV</sequence>
<evidence type="ECO:0000259" key="1">
    <source>
        <dbReference type="Pfam" id="PF12571"/>
    </source>
</evidence>
<reference evidence="2 3" key="1">
    <citation type="submission" date="2023-11" db="EMBL/GenBank/DDBJ databases">
        <title>Draft genomes analysis of Pseudomonas asiatica isolated from milk, feces and farm soil of cows suffering from clinical mastitis.</title>
        <authorList>
            <person name="Rahman T."/>
            <person name="Das Z.C."/>
            <person name="Hoque M.N."/>
        </authorList>
    </citation>
    <scope>NUCLEOTIDE SEQUENCE [LARGE SCALE GENOMIC DNA]</scope>
    <source>
        <strain evidence="2 3">2F2</strain>
    </source>
</reference>
<accession>A0ABU5L472</accession>
<feature type="domain" description="Phage tail fibre protein N-terminal" evidence="1">
    <location>
        <begin position="6"/>
        <end position="152"/>
    </location>
</feature>
<evidence type="ECO:0000313" key="3">
    <source>
        <dbReference type="Proteomes" id="UP001292116"/>
    </source>
</evidence>
<dbReference type="Pfam" id="PF12571">
    <property type="entry name" value="Phage_tail_fib"/>
    <property type="match status" value="1"/>
</dbReference>
<dbReference type="Proteomes" id="UP001292116">
    <property type="component" value="Unassembled WGS sequence"/>
</dbReference>
<gene>
    <name evidence="2" type="ORF">SOW75_22490</name>
</gene>
<name>A0ABU5L472_9PSED</name>
<proteinExistence type="predicted"/>